<dbReference type="PANTHER" id="PTHR43794:SF11">
    <property type="entry name" value="AMIDOHYDROLASE-RELATED DOMAIN-CONTAINING PROTEIN"/>
    <property type="match status" value="1"/>
</dbReference>
<feature type="binding site" evidence="5">
    <location>
        <position position="306"/>
    </location>
    <ligand>
        <name>Zn(2+)</name>
        <dbReference type="ChEBI" id="CHEBI:29105"/>
    </ligand>
</feature>
<proteinExistence type="inferred from homology"/>
<evidence type="ECO:0000256" key="4">
    <source>
        <dbReference type="ARBA" id="ARBA00022833"/>
    </source>
</evidence>
<dbReference type="STRING" id="45496.SAMN04488079_1089"/>
<comment type="catalytic activity">
    <reaction evidence="5">
        <text>S-adenosyl-L-homocysteine + H2O + H(+) = S-inosyl-L-homocysteine + NH4(+)</text>
        <dbReference type="Rhea" id="RHEA:20716"/>
        <dbReference type="ChEBI" id="CHEBI:15377"/>
        <dbReference type="ChEBI" id="CHEBI:15378"/>
        <dbReference type="ChEBI" id="CHEBI:28938"/>
        <dbReference type="ChEBI" id="CHEBI:57856"/>
        <dbReference type="ChEBI" id="CHEBI:57985"/>
        <dbReference type="EC" id="3.5.4.28"/>
    </reaction>
</comment>
<dbReference type="AlphaFoldDB" id="A0A1I3YEZ4"/>
<feature type="binding site" evidence="5">
    <location>
        <position position="71"/>
    </location>
    <ligand>
        <name>Zn(2+)</name>
        <dbReference type="ChEBI" id="CHEBI:29105"/>
    </ligand>
</feature>
<feature type="binding site" evidence="5">
    <location>
        <position position="221"/>
    </location>
    <ligand>
        <name>substrate</name>
    </ligand>
</feature>
<comment type="catalytic activity">
    <reaction evidence="5">
        <text>S-methyl-5'-thioadenosine + H2O + H(+) = S-methyl-5'-thioinosine + NH4(+)</text>
        <dbReference type="Rhea" id="RHEA:25025"/>
        <dbReference type="ChEBI" id="CHEBI:15377"/>
        <dbReference type="ChEBI" id="CHEBI:15378"/>
        <dbReference type="ChEBI" id="CHEBI:17509"/>
        <dbReference type="ChEBI" id="CHEBI:28938"/>
        <dbReference type="ChEBI" id="CHEBI:48595"/>
        <dbReference type="EC" id="3.5.4.31"/>
    </reaction>
</comment>
<evidence type="ECO:0000259" key="6">
    <source>
        <dbReference type="Pfam" id="PF01979"/>
    </source>
</evidence>
<dbReference type="EC" id="3.5.4.28" evidence="5"/>
<dbReference type="HAMAP" id="MF_01281">
    <property type="entry name" value="MTA_SAH_deamin"/>
    <property type="match status" value="1"/>
</dbReference>
<dbReference type="NCBIfam" id="NF006549">
    <property type="entry name" value="PRK09045.1"/>
    <property type="match status" value="1"/>
</dbReference>
<name>A0A1I3YEZ4_9GAMM</name>
<evidence type="ECO:0000256" key="2">
    <source>
        <dbReference type="ARBA" id="ARBA00022723"/>
    </source>
</evidence>
<evidence type="ECO:0000313" key="8">
    <source>
        <dbReference type="Proteomes" id="UP000198924"/>
    </source>
</evidence>
<dbReference type="InterPro" id="IPR023512">
    <property type="entry name" value="Deaminase_MtaD/DadD"/>
</dbReference>
<feature type="binding site" evidence="5">
    <location>
        <position position="191"/>
    </location>
    <ligand>
        <name>substrate</name>
    </ligand>
</feature>
<dbReference type="InterPro" id="IPR006680">
    <property type="entry name" value="Amidohydro-rel"/>
</dbReference>
<dbReference type="InterPro" id="IPR032466">
    <property type="entry name" value="Metal_Hydrolase"/>
</dbReference>
<comment type="similarity">
    <text evidence="5">Belongs to the metallo-dependent hydrolases superfamily. MTA/SAH deaminase family.</text>
</comment>
<keyword evidence="8" id="KW-1185">Reference proteome</keyword>
<comment type="similarity">
    <text evidence="1">Belongs to the metallo-dependent hydrolases superfamily. ATZ/TRZ family.</text>
</comment>
<dbReference type="GO" id="GO:0050270">
    <property type="term" value="F:S-adenosylhomocysteine deaminase activity"/>
    <property type="evidence" value="ECO:0007669"/>
    <property type="project" value="UniProtKB-UniRule"/>
</dbReference>
<dbReference type="PANTHER" id="PTHR43794">
    <property type="entry name" value="AMINOHYDROLASE SSNA-RELATED"/>
    <property type="match status" value="1"/>
</dbReference>
<keyword evidence="3 5" id="KW-0378">Hydrolase</keyword>
<keyword evidence="4 5" id="KW-0862">Zinc</keyword>
<comment type="cofactor">
    <cofactor evidence="5">
        <name>Zn(2+)</name>
        <dbReference type="ChEBI" id="CHEBI:29105"/>
    </cofactor>
    <text evidence="5">Binds 1 zinc ion per subunit.</text>
</comment>
<organism evidence="7 8">
    <name type="scientific">Methylophaga sulfidovorans</name>
    <dbReference type="NCBI Taxonomy" id="45496"/>
    <lineage>
        <taxon>Bacteria</taxon>
        <taxon>Pseudomonadati</taxon>
        <taxon>Pseudomonadota</taxon>
        <taxon>Gammaproteobacteria</taxon>
        <taxon>Thiotrichales</taxon>
        <taxon>Piscirickettsiaceae</taxon>
        <taxon>Methylophaga</taxon>
    </lineage>
</organism>
<keyword evidence="2 5" id="KW-0479">Metal-binding</keyword>
<dbReference type="Gene3D" id="3.20.20.140">
    <property type="entry name" value="Metal-dependent hydrolases"/>
    <property type="match status" value="1"/>
</dbReference>
<accession>A0A1I3YEZ4</accession>
<feature type="binding site" evidence="5">
    <location>
        <position position="306"/>
    </location>
    <ligand>
        <name>substrate</name>
    </ligand>
</feature>
<sequence>MENVDLIINARWLVPVTKDQTVLENHAIMVKDARIVALLPQEQAKQLYSANVIHDLNEHCLIPGLINNHAHTPMSLFRGLADDLPLMTWLNEHIWPAENAFVSDAFVEAGSALAIAEMIRGGTTYFNDMYFFPEATARIVDKSGIRASLGIVVIEFPTNWASSVEEYLHKGHQLHDHYRHHPRINTIYSPHAPYTVADKTLEQIITNAEEMDMPISMHIHETADEVAQSLKEYGVRPLERLKQIGLLSPRLLAVHMTQLTPDEINWCSQAGVHIAHCPESNLKLASGFCPVAELHKNDINVTIGTDGAASNNDLDMFAEMRQTALLAKAVAGDAAAVPAHTALEMATINAAKSLGIDKEIGSLEIGKQADIVAVKLSDIETQPVYDVVSQLVYASSRDKVSDVWVAGKQLLNSRQLLTLNETKVIQDAQQWAIKIGSQDQ</sequence>
<dbReference type="GO" id="GO:0090614">
    <property type="term" value="F:5'-methylthioadenosine deaminase activity"/>
    <property type="evidence" value="ECO:0007669"/>
    <property type="project" value="UniProtKB-UniRule"/>
</dbReference>
<dbReference type="OrthoDB" id="9807210at2"/>
<dbReference type="RefSeq" id="WP_091713262.1">
    <property type="nucleotide sequence ID" value="NZ_FOSH01000008.1"/>
</dbReference>
<feature type="binding site" evidence="5">
    <location>
        <position position="218"/>
    </location>
    <ligand>
        <name>Zn(2+)</name>
        <dbReference type="ChEBI" id="CHEBI:29105"/>
    </ligand>
</feature>
<dbReference type="GO" id="GO:0046872">
    <property type="term" value="F:metal ion binding"/>
    <property type="evidence" value="ECO:0007669"/>
    <property type="project" value="UniProtKB-KW"/>
</dbReference>
<gene>
    <name evidence="5" type="primary">mtaD</name>
    <name evidence="7" type="ORF">SAMN04488079_1089</name>
</gene>
<feature type="binding site" evidence="5">
    <location>
        <position position="69"/>
    </location>
    <ligand>
        <name>Zn(2+)</name>
        <dbReference type="ChEBI" id="CHEBI:29105"/>
    </ligand>
</feature>
<reference evidence="8" key="1">
    <citation type="submission" date="2016-10" db="EMBL/GenBank/DDBJ databases">
        <authorList>
            <person name="Varghese N."/>
            <person name="Submissions S."/>
        </authorList>
    </citation>
    <scope>NUCLEOTIDE SEQUENCE [LARGE SCALE GENOMIC DNA]</scope>
    <source>
        <strain evidence="8">DSM 11578</strain>
    </source>
</reference>
<dbReference type="InterPro" id="IPR011059">
    <property type="entry name" value="Metal-dep_hydrolase_composite"/>
</dbReference>
<comment type="caution">
    <text evidence="5">Lacks conserved residue(s) required for the propagation of feature annotation.</text>
</comment>
<evidence type="ECO:0000256" key="5">
    <source>
        <dbReference type="HAMAP-Rule" id="MF_01281"/>
    </source>
</evidence>
<dbReference type="Proteomes" id="UP000198924">
    <property type="component" value="Unassembled WGS sequence"/>
</dbReference>
<evidence type="ECO:0000256" key="3">
    <source>
        <dbReference type="ARBA" id="ARBA00022801"/>
    </source>
</evidence>
<dbReference type="Gene3D" id="2.30.40.10">
    <property type="entry name" value="Urease, subunit C, domain 1"/>
    <property type="match status" value="1"/>
</dbReference>
<feature type="domain" description="Amidohydrolase-related" evidence="6">
    <location>
        <begin position="61"/>
        <end position="409"/>
    </location>
</feature>
<evidence type="ECO:0000313" key="7">
    <source>
        <dbReference type="EMBL" id="SFK29949.1"/>
    </source>
</evidence>
<dbReference type="EMBL" id="FOSH01000008">
    <property type="protein sequence ID" value="SFK29949.1"/>
    <property type="molecule type" value="Genomic_DNA"/>
</dbReference>
<dbReference type="SUPFAM" id="SSF51556">
    <property type="entry name" value="Metallo-dependent hydrolases"/>
    <property type="match status" value="1"/>
</dbReference>
<comment type="function">
    <text evidence="5">Catalyzes the deamination of 5-methylthioadenosine and S-adenosyl-L-homocysteine into 5-methylthioinosine and S-inosyl-L-homocysteine, respectively. Is also able to deaminate adenosine.</text>
</comment>
<feature type="binding site" evidence="5">
    <location>
        <position position="98"/>
    </location>
    <ligand>
        <name>substrate</name>
    </ligand>
</feature>
<dbReference type="InterPro" id="IPR050287">
    <property type="entry name" value="MTA/SAH_deaminase"/>
</dbReference>
<evidence type="ECO:0000256" key="1">
    <source>
        <dbReference type="ARBA" id="ARBA00006745"/>
    </source>
</evidence>
<dbReference type="EC" id="3.5.4.31" evidence="5"/>
<dbReference type="SUPFAM" id="SSF51338">
    <property type="entry name" value="Composite domain of metallo-dependent hydrolases"/>
    <property type="match status" value="1"/>
</dbReference>
<dbReference type="FunFam" id="3.20.20.140:FF:000014">
    <property type="entry name" value="5-methylthioadenosine/S-adenosylhomocysteine deaminase"/>
    <property type="match status" value="1"/>
</dbReference>
<dbReference type="Pfam" id="PF01979">
    <property type="entry name" value="Amidohydro_1"/>
    <property type="match status" value="1"/>
</dbReference>
<dbReference type="CDD" id="cd01298">
    <property type="entry name" value="ATZ_TRZ_like"/>
    <property type="match status" value="1"/>
</dbReference>
<protein>
    <recommendedName>
        <fullName evidence="5">5-methylthioadenosine/S-adenosylhomocysteine deaminase</fullName>
        <shortName evidence="5">MTA/SAH deaminase</shortName>
        <ecNumber evidence="5">3.5.4.28</ecNumber>
        <ecNumber evidence="5">3.5.4.31</ecNumber>
    </recommendedName>
</protein>